<dbReference type="AlphaFoldDB" id="A0AAV4A8S9"/>
<dbReference type="EMBL" id="BLXT01003724">
    <property type="protein sequence ID" value="GFO03225.1"/>
    <property type="molecule type" value="Genomic_DNA"/>
</dbReference>
<comment type="caution">
    <text evidence="1">The sequence shown here is derived from an EMBL/GenBank/DDBJ whole genome shotgun (WGS) entry which is preliminary data.</text>
</comment>
<accession>A0AAV4A8S9</accession>
<sequence>MADSSSVGGTGNGDYGFYILRPDGLTDWVSRPVEDQSGTFDCELKAGIECVIIKRQQVGNAMPGVVIFTHCPALVQTLADLDPLIIICVFNAKVGTEKVDDIVGKHGLGIRNERGCLSVCIVASKSALRSAGTLLSQVRAPPLAPWPDRGSESLR</sequence>
<proteinExistence type="predicted"/>
<reference evidence="1 2" key="1">
    <citation type="journal article" date="2021" name="Elife">
        <title>Chloroplast acquisition without the gene transfer in kleptoplastic sea slugs, Plakobranchus ocellatus.</title>
        <authorList>
            <person name="Maeda T."/>
            <person name="Takahashi S."/>
            <person name="Yoshida T."/>
            <person name="Shimamura S."/>
            <person name="Takaki Y."/>
            <person name="Nagai Y."/>
            <person name="Toyoda A."/>
            <person name="Suzuki Y."/>
            <person name="Arimoto A."/>
            <person name="Ishii H."/>
            <person name="Satoh N."/>
            <person name="Nishiyama T."/>
            <person name="Hasebe M."/>
            <person name="Maruyama T."/>
            <person name="Minagawa J."/>
            <person name="Obokata J."/>
            <person name="Shigenobu S."/>
        </authorList>
    </citation>
    <scope>NUCLEOTIDE SEQUENCE [LARGE SCALE GENOMIC DNA]</scope>
</reference>
<keyword evidence="2" id="KW-1185">Reference proteome</keyword>
<evidence type="ECO:0000313" key="1">
    <source>
        <dbReference type="EMBL" id="GFO03225.1"/>
    </source>
</evidence>
<evidence type="ECO:0000313" key="2">
    <source>
        <dbReference type="Proteomes" id="UP000735302"/>
    </source>
</evidence>
<dbReference type="Proteomes" id="UP000735302">
    <property type="component" value="Unassembled WGS sequence"/>
</dbReference>
<protein>
    <submittedName>
        <fullName evidence="1">Uncharacterized protein</fullName>
    </submittedName>
</protein>
<organism evidence="1 2">
    <name type="scientific">Plakobranchus ocellatus</name>
    <dbReference type="NCBI Taxonomy" id="259542"/>
    <lineage>
        <taxon>Eukaryota</taxon>
        <taxon>Metazoa</taxon>
        <taxon>Spiralia</taxon>
        <taxon>Lophotrochozoa</taxon>
        <taxon>Mollusca</taxon>
        <taxon>Gastropoda</taxon>
        <taxon>Heterobranchia</taxon>
        <taxon>Euthyneura</taxon>
        <taxon>Panpulmonata</taxon>
        <taxon>Sacoglossa</taxon>
        <taxon>Placobranchoidea</taxon>
        <taxon>Plakobranchidae</taxon>
        <taxon>Plakobranchus</taxon>
    </lineage>
</organism>
<gene>
    <name evidence="1" type="ORF">PoB_002973000</name>
</gene>
<name>A0AAV4A8S9_9GAST</name>